<comment type="similarity">
    <text evidence="2">Belongs to the glycosyltransferase 31 family. Beta3-Gal-T subfamily.</text>
</comment>
<evidence type="ECO:0000256" key="4">
    <source>
        <dbReference type="ARBA" id="ARBA00022968"/>
    </source>
</evidence>
<dbReference type="PANTHER" id="PTHR23033:SF12">
    <property type="entry name" value="GLYCOPROTEIN-N-ACETYLGALACTOSAMINE 3-BETA-GALACTOSYLTRANSFERASE 1-RELATED"/>
    <property type="match status" value="1"/>
</dbReference>
<dbReference type="GO" id="GO:0016020">
    <property type="term" value="C:membrane"/>
    <property type="evidence" value="ECO:0007669"/>
    <property type="project" value="UniProtKB-SubCell"/>
</dbReference>
<keyword evidence="5" id="KW-1133">Transmembrane helix</keyword>
<keyword evidence="4" id="KW-0735">Signal-anchor</keyword>
<accession>A0A914DGJ0</accession>
<name>A0A914DGJ0_9BILA</name>
<dbReference type="InterPro" id="IPR026050">
    <property type="entry name" value="C1GALT1/C1GALT1_chp1"/>
</dbReference>
<evidence type="ECO:0000256" key="5">
    <source>
        <dbReference type="ARBA" id="ARBA00022989"/>
    </source>
</evidence>
<evidence type="ECO:0000313" key="8">
    <source>
        <dbReference type="WBParaSite" id="ACRNAN_scaffold2626.g7382.t1"/>
    </source>
</evidence>
<dbReference type="GO" id="GO:0016263">
    <property type="term" value="F:glycoprotein-N-acetylgalactosamine 3-beta-galactosyltransferase activity"/>
    <property type="evidence" value="ECO:0007669"/>
    <property type="project" value="TreeGrafter"/>
</dbReference>
<dbReference type="WBParaSite" id="ACRNAN_scaffold2626.g7382.t1">
    <property type="protein sequence ID" value="ACRNAN_scaffold2626.g7382.t1"/>
    <property type="gene ID" value="ACRNAN_scaffold2626.g7382"/>
</dbReference>
<evidence type="ECO:0000256" key="6">
    <source>
        <dbReference type="ARBA" id="ARBA00023136"/>
    </source>
</evidence>
<proteinExistence type="inferred from homology"/>
<keyword evidence="3" id="KW-0812">Transmembrane</keyword>
<comment type="subcellular location">
    <subcellularLocation>
        <location evidence="1">Membrane</location>
        <topology evidence="1">Single-pass type II membrane protein</topology>
    </subcellularLocation>
</comment>
<evidence type="ECO:0000256" key="3">
    <source>
        <dbReference type="ARBA" id="ARBA00022692"/>
    </source>
</evidence>
<keyword evidence="6" id="KW-0472">Membrane</keyword>
<evidence type="ECO:0000256" key="2">
    <source>
        <dbReference type="ARBA" id="ARBA00006462"/>
    </source>
</evidence>
<reference evidence="8" key="1">
    <citation type="submission" date="2022-11" db="UniProtKB">
        <authorList>
            <consortium name="WormBaseParasite"/>
        </authorList>
    </citation>
    <scope>IDENTIFICATION</scope>
</reference>
<keyword evidence="7" id="KW-1185">Reference proteome</keyword>
<evidence type="ECO:0000256" key="1">
    <source>
        <dbReference type="ARBA" id="ARBA00004606"/>
    </source>
</evidence>
<sequence>MSSIGDRKNTNKELLCWVLTNSKYHNTRVPAVNLTWINRCDYGIFFTDKPMQDNRVPHLPLFHDLPNNYFNSHNKTIRAFMYAYRNISDKFEWYYRVGSWIYQYNKTFPDNGYNQGGGYVLSNKALQLLVEEIEKNDTFCKEYLFEDLSVAKCLEKLNIYPESTAENGQHRFLPFSFTEHYYNMFMLERYRILTEPINKGYDLFHPDLIDIHHTKPNEMLLIDLMLYRINVEKNL</sequence>
<dbReference type="PANTHER" id="PTHR23033">
    <property type="entry name" value="BETA1,3-GALACTOSYLTRANSFERASE"/>
    <property type="match status" value="1"/>
</dbReference>
<dbReference type="AlphaFoldDB" id="A0A914DGJ0"/>
<evidence type="ECO:0000313" key="7">
    <source>
        <dbReference type="Proteomes" id="UP000887540"/>
    </source>
</evidence>
<dbReference type="Gene3D" id="3.90.550.50">
    <property type="match status" value="2"/>
</dbReference>
<protein>
    <submittedName>
        <fullName evidence="8">Glycoprotein-N-acetylgalactosamine 3-beta-galactosyltransferase 1</fullName>
    </submittedName>
</protein>
<dbReference type="Proteomes" id="UP000887540">
    <property type="component" value="Unplaced"/>
</dbReference>
<organism evidence="7 8">
    <name type="scientific">Acrobeloides nanus</name>
    <dbReference type="NCBI Taxonomy" id="290746"/>
    <lineage>
        <taxon>Eukaryota</taxon>
        <taxon>Metazoa</taxon>
        <taxon>Ecdysozoa</taxon>
        <taxon>Nematoda</taxon>
        <taxon>Chromadorea</taxon>
        <taxon>Rhabditida</taxon>
        <taxon>Tylenchina</taxon>
        <taxon>Cephalobomorpha</taxon>
        <taxon>Cephaloboidea</taxon>
        <taxon>Cephalobidae</taxon>
        <taxon>Acrobeloides</taxon>
    </lineage>
</organism>